<evidence type="ECO:0000256" key="4">
    <source>
        <dbReference type="ARBA" id="ARBA00022801"/>
    </source>
</evidence>
<evidence type="ECO:0000256" key="6">
    <source>
        <dbReference type="ARBA" id="ARBA00023125"/>
    </source>
</evidence>
<evidence type="ECO:0000256" key="2">
    <source>
        <dbReference type="ARBA" id="ARBA00022670"/>
    </source>
</evidence>
<dbReference type="GO" id="GO:0003697">
    <property type="term" value="F:single-stranded DNA binding"/>
    <property type="evidence" value="ECO:0007669"/>
    <property type="project" value="InterPro"/>
</dbReference>
<dbReference type="Pfam" id="PF02586">
    <property type="entry name" value="SRAP"/>
    <property type="match status" value="1"/>
</dbReference>
<dbReference type="EC" id="3.4.-.-" evidence="8"/>
<dbReference type="PANTHER" id="PTHR13604:SF0">
    <property type="entry name" value="ABASIC SITE PROCESSING PROTEIN HMCES"/>
    <property type="match status" value="1"/>
</dbReference>
<dbReference type="AlphaFoldDB" id="A0A554VJ60"/>
<keyword evidence="3" id="KW-0227">DNA damage</keyword>
<sequence length="254" mass="29895">MCYDIKTSLETQLQRAKLNNDSQKIVELTEKLAPFTDLPLYHSSGFKHPQILIYTDESPNVPIVSTWGLVPHWVKDQEQKKKLWNNTLNARGETIFEKPSFRDSAKDKRCLIYIDGFYEHHHYNNNTYPFFIYRKDLKPIALAGLWSEWRDIETGELLYTFAIVTTTANSLMGKIHNNPKLKEPRMPVILPEELEDNWLNPINDELDKKAIQELIREYPEEELDAYTVDRLRGKEYKGNTKNISNKLEYKDLVF</sequence>
<dbReference type="InterPro" id="IPR003738">
    <property type="entry name" value="SRAP"/>
</dbReference>
<dbReference type="SUPFAM" id="SSF143081">
    <property type="entry name" value="BB1717-like"/>
    <property type="match status" value="1"/>
</dbReference>
<keyword evidence="4 8" id="KW-0378">Hydrolase</keyword>
<accession>A0A554VJ60</accession>
<dbReference type="OrthoDB" id="9782620at2"/>
<dbReference type="Gene3D" id="3.90.1680.10">
    <property type="entry name" value="SOS response associated peptidase-like"/>
    <property type="match status" value="1"/>
</dbReference>
<comment type="similarity">
    <text evidence="1 8">Belongs to the SOS response-associated peptidase family.</text>
</comment>
<dbReference type="EMBL" id="VLNR01000028">
    <property type="protein sequence ID" value="TSE07931.1"/>
    <property type="molecule type" value="Genomic_DNA"/>
</dbReference>
<keyword evidence="2 8" id="KW-0645">Protease</keyword>
<gene>
    <name evidence="9" type="ORF">FOF46_14495</name>
</gene>
<dbReference type="PANTHER" id="PTHR13604">
    <property type="entry name" value="DC12-RELATED"/>
    <property type="match status" value="1"/>
</dbReference>
<reference evidence="9 10" key="1">
    <citation type="submission" date="2019-07" db="EMBL/GenBank/DDBJ databases">
        <title>The draft genome sequence of Aquimarina algiphila M91.</title>
        <authorList>
            <person name="Meng X."/>
        </authorList>
    </citation>
    <scope>NUCLEOTIDE SEQUENCE [LARGE SCALE GENOMIC DNA]</scope>
    <source>
        <strain evidence="9 10">M91</strain>
    </source>
</reference>
<evidence type="ECO:0000256" key="8">
    <source>
        <dbReference type="RuleBase" id="RU364100"/>
    </source>
</evidence>
<dbReference type="InterPro" id="IPR036590">
    <property type="entry name" value="SRAP-like"/>
</dbReference>
<protein>
    <recommendedName>
        <fullName evidence="8">Abasic site processing protein</fullName>
        <ecNumber evidence="8">3.4.-.-</ecNumber>
    </recommendedName>
</protein>
<evidence type="ECO:0000256" key="5">
    <source>
        <dbReference type="ARBA" id="ARBA00023124"/>
    </source>
</evidence>
<evidence type="ECO:0000256" key="1">
    <source>
        <dbReference type="ARBA" id="ARBA00008136"/>
    </source>
</evidence>
<evidence type="ECO:0000256" key="7">
    <source>
        <dbReference type="ARBA" id="ARBA00023239"/>
    </source>
</evidence>
<dbReference type="GO" id="GO:0016829">
    <property type="term" value="F:lyase activity"/>
    <property type="evidence" value="ECO:0007669"/>
    <property type="project" value="UniProtKB-KW"/>
</dbReference>
<dbReference type="Proteomes" id="UP000318833">
    <property type="component" value="Unassembled WGS sequence"/>
</dbReference>
<keyword evidence="5" id="KW-0190">Covalent protein-DNA linkage</keyword>
<dbReference type="GO" id="GO:0008233">
    <property type="term" value="F:peptidase activity"/>
    <property type="evidence" value="ECO:0007669"/>
    <property type="project" value="UniProtKB-KW"/>
</dbReference>
<dbReference type="GO" id="GO:0006508">
    <property type="term" value="P:proteolysis"/>
    <property type="evidence" value="ECO:0007669"/>
    <property type="project" value="UniProtKB-KW"/>
</dbReference>
<organism evidence="9 10">
    <name type="scientific">Aquimarina algiphila</name>
    <dbReference type="NCBI Taxonomy" id="2047982"/>
    <lineage>
        <taxon>Bacteria</taxon>
        <taxon>Pseudomonadati</taxon>
        <taxon>Bacteroidota</taxon>
        <taxon>Flavobacteriia</taxon>
        <taxon>Flavobacteriales</taxon>
        <taxon>Flavobacteriaceae</taxon>
        <taxon>Aquimarina</taxon>
    </lineage>
</organism>
<comment type="caution">
    <text evidence="9">The sequence shown here is derived from an EMBL/GenBank/DDBJ whole genome shotgun (WGS) entry which is preliminary data.</text>
</comment>
<evidence type="ECO:0000256" key="3">
    <source>
        <dbReference type="ARBA" id="ARBA00022763"/>
    </source>
</evidence>
<dbReference type="GO" id="GO:0106300">
    <property type="term" value="P:protein-DNA covalent cross-linking repair"/>
    <property type="evidence" value="ECO:0007669"/>
    <property type="project" value="InterPro"/>
</dbReference>
<evidence type="ECO:0000313" key="10">
    <source>
        <dbReference type="Proteomes" id="UP000318833"/>
    </source>
</evidence>
<keyword evidence="10" id="KW-1185">Reference proteome</keyword>
<evidence type="ECO:0000313" key="9">
    <source>
        <dbReference type="EMBL" id="TSE07931.1"/>
    </source>
</evidence>
<keyword evidence="6" id="KW-0238">DNA-binding</keyword>
<keyword evidence="7" id="KW-0456">Lyase</keyword>
<proteinExistence type="inferred from homology"/>
<name>A0A554VJ60_9FLAO</name>
<dbReference type="RefSeq" id="WP_143916945.1">
    <property type="nucleotide sequence ID" value="NZ_CANMXV010000043.1"/>
</dbReference>